<dbReference type="EMBL" id="BAABIG010000026">
    <property type="protein sequence ID" value="GAA4801021.1"/>
    <property type="molecule type" value="Genomic_DNA"/>
</dbReference>
<evidence type="ECO:0000256" key="1">
    <source>
        <dbReference type="SAM" id="MobiDB-lite"/>
    </source>
</evidence>
<proteinExistence type="predicted"/>
<name>A0ABP9BW62_9ACTN</name>
<evidence type="ECO:0000313" key="3">
    <source>
        <dbReference type="Proteomes" id="UP001501265"/>
    </source>
</evidence>
<accession>A0ABP9BW62</accession>
<keyword evidence="3" id="KW-1185">Reference proteome</keyword>
<organism evidence="2 3">
    <name type="scientific">Streptomyces ziwulingensis</name>
    <dbReference type="NCBI Taxonomy" id="1045501"/>
    <lineage>
        <taxon>Bacteria</taxon>
        <taxon>Bacillati</taxon>
        <taxon>Actinomycetota</taxon>
        <taxon>Actinomycetes</taxon>
        <taxon>Kitasatosporales</taxon>
        <taxon>Streptomycetaceae</taxon>
        <taxon>Streptomyces</taxon>
    </lineage>
</organism>
<sequence>MTASRNRTEAPFAVSRKTGRVATLPTAQIIVSFIVAIPSPARHVTAPGGQPHGGLPYGPGDRVRRDRRPARLPRPERRRAGLWTPARLWTTPSPHRLRHPTVVVPAPITRPYCSRTSR</sequence>
<feature type="region of interest" description="Disordered" evidence="1">
    <location>
        <begin position="41"/>
        <end position="102"/>
    </location>
</feature>
<protein>
    <submittedName>
        <fullName evidence="2">Uncharacterized protein</fullName>
    </submittedName>
</protein>
<dbReference type="Proteomes" id="UP001501265">
    <property type="component" value="Unassembled WGS sequence"/>
</dbReference>
<reference evidence="3" key="1">
    <citation type="journal article" date="2019" name="Int. J. Syst. Evol. Microbiol.">
        <title>The Global Catalogue of Microorganisms (GCM) 10K type strain sequencing project: providing services to taxonomists for standard genome sequencing and annotation.</title>
        <authorList>
            <consortium name="The Broad Institute Genomics Platform"/>
            <consortium name="The Broad Institute Genome Sequencing Center for Infectious Disease"/>
            <person name="Wu L."/>
            <person name="Ma J."/>
        </authorList>
    </citation>
    <scope>NUCLEOTIDE SEQUENCE [LARGE SCALE GENOMIC DNA]</scope>
    <source>
        <strain evidence="3">JCM 18081</strain>
    </source>
</reference>
<comment type="caution">
    <text evidence="2">The sequence shown here is derived from an EMBL/GenBank/DDBJ whole genome shotgun (WGS) entry which is preliminary data.</text>
</comment>
<gene>
    <name evidence="2" type="ORF">GCM10023220_32020</name>
</gene>
<evidence type="ECO:0000313" key="2">
    <source>
        <dbReference type="EMBL" id="GAA4801021.1"/>
    </source>
</evidence>